<name>A0AAD5Y6B5_9FUNG</name>
<evidence type="ECO:0000313" key="3">
    <source>
        <dbReference type="EMBL" id="KAJ3254736.1"/>
    </source>
</evidence>
<comment type="caution">
    <text evidence="3">The sequence shown here is derived from an EMBL/GenBank/DDBJ whole genome shotgun (WGS) entry which is preliminary data.</text>
</comment>
<dbReference type="InterPro" id="IPR036570">
    <property type="entry name" value="HORMA_dom_sf"/>
</dbReference>
<dbReference type="Proteomes" id="UP001210925">
    <property type="component" value="Unassembled WGS sequence"/>
</dbReference>
<dbReference type="InterPro" id="IPR045091">
    <property type="entry name" value="Mad2-like"/>
</dbReference>
<evidence type="ECO:0000313" key="4">
    <source>
        <dbReference type="Proteomes" id="UP001210925"/>
    </source>
</evidence>
<gene>
    <name evidence="3" type="primary">MAD2L2</name>
    <name evidence="3" type="ORF">HK103_006888</name>
</gene>
<dbReference type="PANTHER" id="PTHR11842">
    <property type="entry name" value="MITOTIC SPINDLE ASSEMBLY CHECKPOINT PROTEIN MAD2"/>
    <property type="match status" value="1"/>
</dbReference>
<dbReference type="EMBL" id="JADGKB010000079">
    <property type="protein sequence ID" value="KAJ3254736.1"/>
    <property type="molecule type" value="Genomic_DNA"/>
</dbReference>
<protein>
    <submittedName>
        <fullName evidence="3">MAD2 mitotic arrest deficient-like 2</fullName>
    </submittedName>
</protein>
<dbReference type="Pfam" id="PF02301">
    <property type="entry name" value="HORMA"/>
    <property type="match status" value="1"/>
</dbReference>
<dbReference type="Gene3D" id="3.30.900.10">
    <property type="entry name" value="HORMA domain"/>
    <property type="match status" value="2"/>
</dbReference>
<feature type="domain" description="HORMA" evidence="2">
    <location>
        <begin position="7"/>
        <end position="170"/>
    </location>
</feature>
<dbReference type="PANTHER" id="PTHR11842:SF10">
    <property type="entry name" value="MITOTIC SPINDLE ASSEMBLY CHECKPOINT PROTEIN MAD2B"/>
    <property type="match status" value="1"/>
</dbReference>
<comment type="similarity">
    <text evidence="1">Belongs to the MAD2 family.</text>
</comment>
<sequence>MEKPTQEQTLEIIIEFIEAAIHFILYIRNIYPAELFDSVKLYGVPTKQARHPELIGYIQDLLETIKPDLKKGRVSKIFLGIKQEEIIEKYSIAINHMYVDLNEPDVSWNVWVEINGEDPTPLKGVNLVPTGLSELAVKEGRIIPLKSMDAKFLKLEMYVEEGTKNVEFSQ</sequence>
<dbReference type="SUPFAM" id="SSF56019">
    <property type="entry name" value="The spindle assembly checkpoint protein mad2"/>
    <property type="match status" value="1"/>
</dbReference>
<proteinExistence type="inferred from homology"/>
<evidence type="ECO:0000256" key="1">
    <source>
        <dbReference type="ARBA" id="ARBA00010348"/>
    </source>
</evidence>
<dbReference type="AlphaFoldDB" id="A0AAD5Y6B5"/>
<dbReference type="InterPro" id="IPR003511">
    <property type="entry name" value="HORMA_dom"/>
</dbReference>
<dbReference type="PROSITE" id="PS50815">
    <property type="entry name" value="HORMA"/>
    <property type="match status" value="1"/>
</dbReference>
<reference evidence="3" key="1">
    <citation type="submission" date="2020-05" db="EMBL/GenBank/DDBJ databases">
        <title>Phylogenomic resolution of chytrid fungi.</title>
        <authorList>
            <person name="Stajich J.E."/>
            <person name="Amses K."/>
            <person name="Simmons R."/>
            <person name="Seto K."/>
            <person name="Myers J."/>
            <person name="Bonds A."/>
            <person name="Quandt C.A."/>
            <person name="Barry K."/>
            <person name="Liu P."/>
            <person name="Grigoriev I."/>
            <person name="Longcore J.E."/>
            <person name="James T.Y."/>
        </authorList>
    </citation>
    <scope>NUCLEOTIDE SEQUENCE</scope>
    <source>
        <strain evidence="3">PLAUS21</strain>
    </source>
</reference>
<keyword evidence="4" id="KW-1185">Reference proteome</keyword>
<accession>A0AAD5Y6B5</accession>
<organism evidence="3 4">
    <name type="scientific">Boothiomyces macroporosus</name>
    <dbReference type="NCBI Taxonomy" id="261099"/>
    <lineage>
        <taxon>Eukaryota</taxon>
        <taxon>Fungi</taxon>
        <taxon>Fungi incertae sedis</taxon>
        <taxon>Chytridiomycota</taxon>
        <taxon>Chytridiomycota incertae sedis</taxon>
        <taxon>Chytridiomycetes</taxon>
        <taxon>Rhizophydiales</taxon>
        <taxon>Terramycetaceae</taxon>
        <taxon>Boothiomyces</taxon>
    </lineage>
</organism>
<dbReference type="GO" id="GO:0016035">
    <property type="term" value="C:zeta DNA polymerase complex"/>
    <property type="evidence" value="ECO:0007669"/>
    <property type="project" value="TreeGrafter"/>
</dbReference>
<evidence type="ECO:0000259" key="2">
    <source>
        <dbReference type="PROSITE" id="PS50815"/>
    </source>
</evidence>